<protein>
    <submittedName>
        <fullName evidence="4">Esterase, PHB depolymerase family</fullName>
    </submittedName>
</protein>
<accession>A0A450WXD9</accession>
<dbReference type="GO" id="GO:0016787">
    <property type="term" value="F:hydrolase activity"/>
    <property type="evidence" value="ECO:0007669"/>
    <property type="project" value="UniProtKB-KW"/>
</dbReference>
<evidence type="ECO:0000313" key="4">
    <source>
        <dbReference type="EMBL" id="VFK21698.1"/>
    </source>
</evidence>
<dbReference type="InterPro" id="IPR050955">
    <property type="entry name" value="Plant_Biomass_Hydrol_Est"/>
</dbReference>
<sequence length="853" mass="91856">MSGGLRRYEFGERLAGILGESRRDLRFRVTMMVSGGVLEAGPRGRGSPLATPEYGANLLIGTMAAPQQVHTVEAIRCYRDLTPVGPETGPGVVMGSTPDSARRASNGSPLSLALPLERLRFGECLTGLLELSLFEATRETLANELFGIWINRACPVAALQIGMWSAGRRNIITQRFQLPEGGHLPAWLDPERGGVADPGLFHTVFLPVGKLIEIGRLTSAQEKKGISMLNTGFDITKLAKLVEMARQGRYRQQWEKLLSALAQVQAWTSKLDAQDSRLVEVTDFGQNPGSLRMFTYVPRGLPSGAPLVVALHGCTQTAAAYDQGAGWSELADRFGFALLLPQQHWTNNPLRCFNWFRPEDTARDSGEPASIREMIARMSADHGIDGRAVHVTGLSSGGAMTSVMLATYPDVFAGGAIVAGVPYHAADGLQEAFETMFTGRSLAEREWGDRVRAASSHRGPWPKVSVWHGDADTAVTPINAEEIIKQWRDAHGLSSAPTVEDRVDGFPRRVWRDGGGEGLVESYTITGMSHGQPLHVDGAAHSCGIAAPFFNDVGISSAYRIAQFWGILDGASQWEAKPEETVAEQSDARVLEVIPAASGSDGADSGRQAPPDEDDTANTRHRARTKGGNAPFGIDVQGIIGKSLGMAGGILKGATGLDGAGSKPGNGDLFGIDVPGIINKSLELAGTFAESREKTTNQAGESQWRGEGWELIEHTARTDPADEPLLFGYASSGNDCDRGNKIRSISREVPLGPHPTLSYIRRLHLNAAVNDYTKARFSVLVDGLPVDEVSATGMKHTETEWTQRAGIDLAPFADRTVTLTFEVSAHSNVCNEVFAKAWVDRVHVRDMVTVGGD</sequence>
<dbReference type="PANTHER" id="PTHR43037:SF1">
    <property type="entry name" value="BLL1128 PROTEIN"/>
    <property type="match status" value="1"/>
</dbReference>
<keyword evidence="1" id="KW-0732">Signal</keyword>
<dbReference type="AlphaFoldDB" id="A0A450WXD9"/>
<dbReference type="Gene3D" id="3.40.50.1820">
    <property type="entry name" value="alpha/beta hydrolase"/>
    <property type="match status" value="1"/>
</dbReference>
<dbReference type="NCBIfam" id="TIGR01840">
    <property type="entry name" value="esterase_phb"/>
    <property type="match status" value="1"/>
</dbReference>
<dbReference type="Pfam" id="PF10503">
    <property type="entry name" value="Esterase_PHB"/>
    <property type="match status" value="1"/>
</dbReference>
<evidence type="ECO:0000313" key="5">
    <source>
        <dbReference type="EMBL" id="VFK34921.1"/>
    </source>
</evidence>
<reference evidence="4" key="1">
    <citation type="submission" date="2019-02" db="EMBL/GenBank/DDBJ databases">
        <authorList>
            <person name="Gruber-Vodicka R. H."/>
            <person name="Seah K. B. B."/>
        </authorList>
    </citation>
    <scope>NUCLEOTIDE SEQUENCE</scope>
    <source>
        <strain evidence="4">BECK_S312</strain>
        <strain evidence="5">BECK_S426</strain>
    </source>
</reference>
<dbReference type="PANTHER" id="PTHR43037">
    <property type="entry name" value="UNNAMED PRODUCT-RELATED"/>
    <property type="match status" value="1"/>
</dbReference>
<evidence type="ECO:0000256" key="1">
    <source>
        <dbReference type="ARBA" id="ARBA00022729"/>
    </source>
</evidence>
<feature type="region of interest" description="Disordered" evidence="3">
    <location>
        <begin position="596"/>
        <end position="629"/>
    </location>
</feature>
<dbReference type="SUPFAM" id="SSF53474">
    <property type="entry name" value="alpha/beta-Hydrolases"/>
    <property type="match status" value="2"/>
</dbReference>
<proteinExistence type="predicted"/>
<dbReference type="InterPro" id="IPR029058">
    <property type="entry name" value="AB_hydrolase_fold"/>
</dbReference>
<dbReference type="InterPro" id="IPR010126">
    <property type="entry name" value="Esterase_phb"/>
</dbReference>
<name>A0A450WXD9_9GAMM</name>
<dbReference type="GO" id="GO:0005576">
    <property type="term" value="C:extracellular region"/>
    <property type="evidence" value="ECO:0007669"/>
    <property type="project" value="InterPro"/>
</dbReference>
<dbReference type="EMBL" id="CAADFP010000312">
    <property type="protein sequence ID" value="VFK34921.1"/>
    <property type="molecule type" value="Genomic_DNA"/>
</dbReference>
<evidence type="ECO:0000256" key="2">
    <source>
        <dbReference type="ARBA" id="ARBA00022801"/>
    </source>
</evidence>
<gene>
    <name evidence="4" type="ORF">BECKLPF1236A_GA0070988_103121</name>
    <name evidence="5" type="ORF">BECKLPF1236C_GA0070990_103121</name>
</gene>
<keyword evidence="2" id="KW-0378">Hydrolase</keyword>
<dbReference type="EMBL" id="CAADFM010000312">
    <property type="protein sequence ID" value="VFK21698.1"/>
    <property type="molecule type" value="Genomic_DNA"/>
</dbReference>
<evidence type="ECO:0000256" key="3">
    <source>
        <dbReference type="SAM" id="MobiDB-lite"/>
    </source>
</evidence>
<organism evidence="4">
    <name type="scientific">Candidatus Kentrum sp. LPFa</name>
    <dbReference type="NCBI Taxonomy" id="2126335"/>
    <lineage>
        <taxon>Bacteria</taxon>
        <taxon>Pseudomonadati</taxon>
        <taxon>Pseudomonadota</taxon>
        <taxon>Gammaproteobacteria</taxon>
        <taxon>Candidatus Kentrum</taxon>
    </lineage>
</organism>